<dbReference type="PANTHER" id="PTHR42949">
    <property type="entry name" value="ANAEROBIC GLYCEROL-3-PHOSPHATE DEHYDROGENASE SUBUNIT B"/>
    <property type="match status" value="1"/>
</dbReference>
<dbReference type="STRING" id="337701.SAMN05444398_102312"/>
<dbReference type="InterPro" id="IPR017224">
    <property type="entry name" value="Opine_Oxase_asu/HCN_bsu"/>
</dbReference>
<dbReference type="EMBL" id="FRBR01000002">
    <property type="protein sequence ID" value="SHL41593.1"/>
    <property type="molecule type" value="Genomic_DNA"/>
</dbReference>
<gene>
    <name evidence="3" type="ORF">SAMN05444398_102312</name>
</gene>
<evidence type="ECO:0000256" key="1">
    <source>
        <dbReference type="ARBA" id="ARBA00023002"/>
    </source>
</evidence>
<evidence type="ECO:0000313" key="4">
    <source>
        <dbReference type="Proteomes" id="UP000183974"/>
    </source>
</evidence>
<dbReference type="PRINTS" id="PR00411">
    <property type="entry name" value="PNDRDTASEI"/>
</dbReference>
<evidence type="ECO:0000259" key="2">
    <source>
        <dbReference type="Pfam" id="PF07992"/>
    </source>
</evidence>
<dbReference type="AlphaFoldDB" id="A0A1M7AFK5"/>
<keyword evidence="4" id="KW-1185">Reference proteome</keyword>
<reference evidence="3 4" key="1">
    <citation type="submission" date="2016-11" db="EMBL/GenBank/DDBJ databases">
        <authorList>
            <person name="Jaros S."/>
            <person name="Januszkiewicz K."/>
            <person name="Wedrychowicz H."/>
        </authorList>
    </citation>
    <scope>NUCLEOTIDE SEQUENCE [LARGE SCALE GENOMIC DNA]</scope>
    <source>
        <strain evidence="3 4">DSM 29589</strain>
    </source>
</reference>
<dbReference type="RefSeq" id="WP_073034000.1">
    <property type="nucleotide sequence ID" value="NZ_BMLR01000002.1"/>
</dbReference>
<dbReference type="InterPro" id="IPR041854">
    <property type="entry name" value="BFD-like_2Fe2S-bd_dom_sf"/>
</dbReference>
<dbReference type="PANTHER" id="PTHR42949:SF3">
    <property type="entry name" value="ANAEROBIC GLYCEROL-3-PHOSPHATE DEHYDROGENASE SUBUNIT B"/>
    <property type="match status" value="1"/>
</dbReference>
<evidence type="ECO:0000313" key="3">
    <source>
        <dbReference type="EMBL" id="SHL41593.1"/>
    </source>
</evidence>
<dbReference type="CDD" id="cd19946">
    <property type="entry name" value="GlpA-like_Fer2_BFD-like"/>
    <property type="match status" value="1"/>
</dbReference>
<dbReference type="Pfam" id="PF07992">
    <property type="entry name" value="Pyr_redox_2"/>
    <property type="match status" value="1"/>
</dbReference>
<accession>A0A1M7AFK5</accession>
<dbReference type="OrthoDB" id="9801699at2"/>
<dbReference type="Gene3D" id="1.10.10.1100">
    <property type="entry name" value="BFD-like [2Fe-2S]-binding domain"/>
    <property type="match status" value="1"/>
</dbReference>
<dbReference type="PRINTS" id="PR00368">
    <property type="entry name" value="FADPNR"/>
</dbReference>
<dbReference type="PIRSF" id="PIRSF037495">
    <property type="entry name" value="Opine_OX_OoxA/HcnB"/>
    <property type="match status" value="1"/>
</dbReference>
<dbReference type="InterPro" id="IPR036188">
    <property type="entry name" value="FAD/NAD-bd_sf"/>
</dbReference>
<dbReference type="GO" id="GO:0016491">
    <property type="term" value="F:oxidoreductase activity"/>
    <property type="evidence" value="ECO:0007669"/>
    <property type="project" value="UniProtKB-KW"/>
</dbReference>
<sequence>MARRVVIVGAGPAGIRAAEALVQAGLRPVVIDREVKSGGQIYRRPAEGLDRPAEHLYGGDAAKARALHATFDTLGTSIDYRPRTEVFGITENLLHMHDGDRLYDLHFDDLILATGATDRIAPIPGWTQPGVYTLGGAQIALKAQGCAIGHRVAFVGSGPLLTLVAAQYAAAGAEVAAVLDTSSFAALRRGLPLMAARPGLLLRGLKLRASLRRHDIPYVTGVRDIRIEGDGTRVTGLRWTVKGKTRHLDCDGVGMGWHLRSETQLAQLAGCAFGWDPVGRQNAPDIDDMGRSSCPHVYLAGDSTRILGADGAETAGYLAAAACLEDMERPAPFPVARLLRRMQLMRRFARGIAMAFPYPDDICTDLPDEALLCRCEAITAGDYRATIAKAHAIEPNRAKSLSRVGMGRCQGRYCGAVAARILAVNGGLPLEQQPGLRPQAPVRPMPMRLLRDNAEETAG</sequence>
<dbReference type="Proteomes" id="UP000183974">
    <property type="component" value="Unassembled WGS sequence"/>
</dbReference>
<organism evidence="3 4">
    <name type="scientific">Roseovarius pacificus</name>
    <dbReference type="NCBI Taxonomy" id="337701"/>
    <lineage>
        <taxon>Bacteria</taxon>
        <taxon>Pseudomonadati</taxon>
        <taxon>Pseudomonadota</taxon>
        <taxon>Alphaproteobacteria</taxon>
        <taxon>Rhodobacterales</taxon>
        <taxon>Roseobacteraceae</taxon>
        <taxon>Roseovarius</taxon>
    </lineage>
</organism>
<feature type="domain" description="FAD/NAD(P)-binding" evidence="2">
    <location>
        <begin position="4"/>
        <end position="306"/>
    </location>
</feature>
<dbReference type="SUPFAM" id="SSF51905">
    <property type="entry name" value="FAD/NAD(P)-binding domain"/>
    <property type="match status" value="1"/>
</dbReference>
<keyword evidence="1" id="KW-0560">Oxidoreductase</keyword>
<dbReference type="Gene3D" id="3.50.50.60">
    <property type="entry name" value="FAD/NAD(P)-binding domain"/>
    <property type="match status" value="3"/>
</dbReference>
<dbReference type="InterPro" id="IPR023753">
    <property type="entry name" value="FAD/NAD-binding_dom"/>
</dbReference>
<proteinExistence type="predicted"/>
<dbReference type="InterPro" id="IPR051691">
    <property type="entry name" value="Metab_Enz_Cyan_OpOx_G3PDH"/>
</dbReference>
<protein>
    <submittedName>
        <fullName evidence="3">NADPH-dependent 2,4-dienoyl-CoA reductase, sulfur reductase</fullName>
    </submittedName>
</protein>
<name>A0A1M7AFK5_9RHOB</name>